<dbReference type="GO" id="GO:0005524">
    <property type="term" value="F:ATP binding"/>
    <property type="evidence" value="ECO:0007669"/>
    <property type="project" value="InterPro"/>
</dbReference>
<feature type="region of interest" description="Disordered" evidence="1">
    <location>
        <begin position="585"/>
        <end position="751"/>
    </location>
</feature>
<dbReference type="PROSITE" id="PS50011">
    <property type="entry name" value="PROTEIN_KINASE_DOM"/>
    <property type="match status" value="1"/>
</dbReference>
<dbReference type="Gene3D" id="3.30.200.20">
    <property type="entry name" value="Phosphorylase Kinase, domain 1"/>
    <property type="match status" value="1"/>
</dbReference>
<dbReference type="InterPro" id="IPR011009">
    <property type="entry name" value="Kinase-like_dom_sf"/>
</dbReference>
<name>A0A803N8P1_CHEQI</name>
<evidence type="ECO:0000259" key="2">
    <source>
        <dbReference type="PROSITE" id="PS50011"/>
    </source>
</evidence>
<dbReference type="Proteomes" id="UP000596660">
    <property type="component" value="Unplaced"/>
</dbReference>
<dbReference type="SUPFAM" id="SSF48371">
    <property type="entry name" value="ARM repeat"/>
    <property type="match status" value="1"/>
</dbReference>
<dbReference type="SUPFAM" id="SSF56112">
    <property type="entry name" value="Protein kinase-like (PK-like)"/>
    <property type="match status" value="1"/>
</dbReference>
<evidence type="ECO:0000256" key="1">
    <source>
        <dbReference type="SAM" id="MobiDB-lite"/>
    </source>
</evidence>
<evidence type="ECO:0000313" key="3">
    <source>
        <dbReference type="EnsemblPlants" id="AUR62042224-RA:cds"/>
    </source>
</evidence>
<dbReference type="InterPro" id="IPR051177">
    <property type="entry name" value="CIK-Related_Protein"/>
</dbReference>
<reference evidence="3" key="2">
    <citation type="submission" date="2021-03" db="UniProtKB">
        <authorList>
            <consortium name="EnsemblPlants"/>
        </authorList>
    </citation>
    <scope>IDENTIFICATION</scope>
</reference>
<dbReference type="InterPro" id="IPR011989">
    <property type="entry name" value="ARM-like"/>
</dbReference>
<organism evidence="3 4">
    <name type="scientific">Chenopodium quinoa</name>
    <name type="common">Quinoa</name>
    <dbReference type="NCBI Taxonomy" id="63459"/>
    <lineage>
        <taxon>Eukaryota</taxon>
        <taxon>Viridiplantae</taxon>
        <taxon>Streptophyta</taxon>
        <taxon>Embryophyta</taxon>
        <taxon>Tracheophyta</taxon>
        <taxon>Spermatophyta</taxon>
        <taxon>Magnoliopsida</taxon>
        <taxon>eudicotyledons</taxon>
        <taxon>Gunneridae</taxon>
        <taxon>Pentapetalae</taxon>
        <taxon>Caryophyllales</taxon>
        <taxon>Chenopodiaceae</taxon>
        <taxon>Chenopodioideae</taxon>
        <taxon>Atripliceae</taxon>
        <taxon>Chenopodium</taxon>
    </lineage>
</organism>
<dbReference type="AlphaFoldDB" id="A0A803N8P1"/>
<dbReference type="PANTHER" id="PTHR12984">
    <property type="entry name" value="SCY1-RELATED S/T PROTEIN KINASE-LIKE"/>
    <property type="match status" value="1"/>
</dbReference>
<proteinExistence type="predicted"/>
<feature type="compositionally biased region" description="Polar residues" evidence="1">
    <location>
        <begin position="692"/>
        <end position="703"/>
    </location>
</feature>
<accession>A0A803N8P1</accession>
<keyword evidence="4" id="KW-1185">Reference proteome</keyword>
<dbReference type="Gramene" id="AUR62042224-RA">
    <property type="protein sequence ID" value="AUR62042224-RA:cds"/>
    <property type="gene ID" value="AUR62042224"/>
</dbReference>
<dbReference type="PANTHER" id="PTHR12984:SF3">
    <property type="entry name" value="N-TERMINAL KINASE-LIKE PROTEIN"/>
    <property type="match status" value="1"/>
</dbReference>
<dbReference type="OMA" id="EFVVSWG"/>
<reference evidence="3" key="1">
    <citation type="journal article" date="2017" name="Nature">
        <title>The genome of Chenopodium quinoa.</title>
        <authorList>
            <person name="Jarvis D.E."/>
            <person name="Ho Y.S."/>
            <person name="Lightfoot D.J."/>
            <person name="Schmoeckel S.M."/>
            <person name="Li B."/>
            <person name="Borm T.J.A."/>
            <person name="Ohyanagi H."/>
            <person name="Mineta K."/>
            <person name="Michell C.T."/>
            <person name="Saber N."/>
            <person name="Kharbatia N.M."/>
            <person name="Rupper R.R."/>
            <person name="Sharp A.R."/>
            <person name="Dally N."/>
            <person name="Boughton B.A."/>
            <person name="Woo Y.H."/>
            <person name="Gao G."/>
            <person name="Schijlen E.G.W.M."/>
            <person name="Guo X."/>
            <person name="Momin A.A."/>
            <person name="Negrao S."/>
            <person name="Al-Babili S."/>
            <person name="Gehring C."/>
            <person name="Roessner U."/>
            <person name="Jung C."/>
            <person name="Murphy K."/>
            <person name="Arold S.T."/>
            <person name="Gojobori T."/>
            <person name="van der Linden C.G."/>
            <person name="van Loo E.N."/>
            <person name="Jellen E.N."/>
            <person name="Maughan P.J."/>
            <person name="Tester M."/>
        </authorList>
    </citation>
    <scope>NUCLEOTIDE SEQUENCE [LARGE SCALE GENOMIC DNA]</scope>
    <source>
        <strain evidence="3">cv. PI 614886</strain>
    </source>
</reference>
<dbReference type="Gene3D" id="1.25.10.10">
    <property type="entry name" value="Leucine-rich Repeat Variant"/>
    <property type="match status" value="1"/>
</dbReference>
<dbReference type="GO" id="GO:0004672">
    <property type="term" value="F:protein kinase activity"/>
    <property type="evidence" value="ECO:0007669"/>
    <property type="project" value="InterPro"/>
</dbReference>
<dbReference type="InterPro" id="IPR016024">
    <property type="entry name" value="ARM-type_fold"/>
</dbReference>
<protein>
    <recommendedName>
        <fullName evidence="2">Protein kinase domain-containing protein</fullName>
    </recommendedName>
</protein>
<evidence type="ECO:0000313" key="4">
    <source>
        <dbReference type="Proteomes" id="UP000596660"/>
    </source>
</evidence>
<dbReference type="InterPro" id="IPR000719">
    <property type="entry name" value="Prot_kinase_dom"/>
</dbReference>
<sequence>MFKFLKGVVAGSGTGVKDLPYNIGEPYSSAWGSWVHSQGTSKDDGSPVSIFSLSGSAQDGHIAAGRNGVKRLRTVRHPNILSFLHSTEVEMFDGSNTKITIYIVTEPVTPLSEKIKELGLDGKQRDEYYAWGLHQIGKAVSFLNNDCKLIHANVCLGSVVVTQTLDWKLHAFDVLSEFDGNKEGSTGSMLQYAWLVGTQYKPMELVKSDWVAIRNSPPWAIDSWGMEYFQNKLVDTIHFMEVLSLKDSVEKDTFFRKLPTLSDQLPRQIVLKKILPLLASALEFGSAGALALTALMKMSSWLPPEEFSIKVLPTIVKLFSSNDRAIRVGLLQHIEQYGESLSAQIVDEQVYPYVATGFSDTSAFLRELTLKSILVLAPKVDEEPAIRTNTTILLGNIANYLNEGTRKRVLINAFTVRALRDTFPPARGAGIMALCATSSYYDISEIATRILPNVVVLTIDPDRHFMPFFGSFMDKISPISLAVPDVACSLCSFKFHGDTGDLSMANIGTNGNSSLLGWAMSNLTLKGKTSEQAPLASGGSSAPLAATSSDANSDNLLPAKLSHFVNVSVVDAVATSAIMSPLRTSSSADLVDHPVPASPTSTDGWEETENGLDEHDSDKDGWNDFESLDEPKPSPVLANIQAAQKRPVAQSKPALSQPKPAASGMHSKSAVRKNKDDDELWGEIAAPPPKATSKSLNLGASTTNDDDLWGAIAAPPPMTKAKPLSLGRGRGAKPAAPKLGAQRINRTSSGV</sequence>
<feature type="compositionally biased region" description="Basic and acidic residues" evidence="1">
    <location>
        <begin position="612"/>
        <end position="622"/>
    </location>
</feature>
<feature type="domain" description="Protein kinase" evidence="2">
    <location>
        <begin position="2"/>
        <end position="302"/>
    </location>
</feature>
<dbReference type="EnsemblPlants" id="AUR62042224-RA">
    <property type="protein sequence ID" value="AUR62042224-RA:cds"/>
    <property type="gene ID" value="AUR62042224"/>
</dbReference>